<dbReference type="InterPro" id="IPR020056">
    <property type="entry name" value="Rbsml_bL25/Gln-tRNA_synth_N"/>
</dbReference>
<keyword evidence="4 5" id="KW-0687">Ribonucleoprotein</keyword>
<dbReference type="PANTHER" id="PTHR33284:SF1">
    <property type="entry name" value="RIBOSOMAL PROTEIN L25_GLN-TRNA SYNTHETASE, ANTI-CODON-BINDING DOMAIN-CONTAINING PROTEIN"/>
    <property type="match status" value="1"/>
</dbReference>
<dbReference type="Gene3D" id="2.170.120.20">
    <property type="entry name" value="Ribosomal protein L25, beta domain"/>
    <property type="match status" value="1"/>
</dbReference>
<feature type="compositionally biased region" description="Acidic residues" evidence="6">
    <location>
        <begin position="217"/>
        <end position="228"/>
    </location>
</feature>
<feature type="domain" description="Large ribosomal subunit protein bL25 beta" evidence="8">
    <location>
        <begin position="102"/>
        <end position="186"/>
    </location>
</feature>
<dbReference type="InterPro" id="IPR011035">
    <property type="entry name" value="Ribosomal_bL25/Gln-tRNA_synth"/>
</dbReference>
<dbReference type="InterPro" id="IPR020930">
    <property type="entry name" value="Ribosomal_uL5_bac-type"/>
</dbReference>
<comment type="similarity">
    <text evidence="5">Belongs to the bacterial ribosomal protein bL25 family. CTC subfamily.</text>
</comment>
<keyword evidence="1 5" id="KW-0699">rRNA-binding</keyword>
<dbReference type="CDD" id="cd00495">
    <property type="entry name" value="Ribosomal_L25_TL5_CTC"/>
    <property type="match status" value="1"/>
</dbReference>
<dbReference type="HAMAP" id="MF_01334">
    <property type="entry name" value="Ribosomal_bL25_CTC"/>
    <property type="match status" value="1"/>
</dbReference>
<evidence type="ECO:0000313" key="9">
    <source>
        <dbReference type="EMBL" id="PJC23440.1"/>
    </source>
</evidence>
<dbReference type="GO" id="GO:0006412">
    <property type="term" value="P:translation"/>
    <property type="evidence" value="ECO:0007669"/>
    <property type="project" value="UniProtKB-UniRule"/>
</dbReference>
<dbReference type="EMBL" id="PFSJ01000025">
    <property type="protein sequence ID" value="PJC23440.1"/>
    <property type="molecule type" value="Genomic_DNA"/>
</dbReference>
<dbReference type="GO" id="GO:0022625">
    <property type="term" value="C:cytosolic large ribosomal subunit"/>
    <property type="evidence" value="ECO:0007669"/>
    <property type="project" value="TreeGrafter"/>
</dbReference>
<sequence>MEISAKQRTIKGSKVSQLRRAGLITGSIFSTKSSREKTDSIKISLDQTIFSKLYKDAGESTLIKVVVEKDKTRECLISEVQYHPVTLSLTNVNFYEVDLTSKITANIPIEIIGEELNPITKAGEAILLTVLSEIEVECLPRDLPQHFEIDVSQMKEIGEMISIADAIHVDESKVTILTDKTEVLLKLDFAEQKELEVEEEKSVEDVEVEDKGKKEDEEGEEDSKEAKE</sequence>
<dbReference type="GO" id="GO:0003735">
    <property type="term" value="F:structural constituent of ribosome"/>
    <property type="evidence" value="ECO:0007669"/>
    <property type="project" value="InterPro"/>
</dbReference>
<dbReference type="GO" id="GO:0008097">
    <property type="term" value="F:5S rRNA binding"/>
    <property type="evidence" value="ECO:0007669"/>
    <property type="project" value="InterPro"/>
</dbReference>
<evidence type="ECO:0000256" key="3">
    <source>
        <dbReference type="ARBA" id="ARBA00022980"/>
    </source>
</evidence>
<gene>
    <name evidence="5" type="primary">rplY</name>
    <name evidence="5" type="synonym">ctc</name>
    <name evidence="9" type="ORF">CO058_03335</name>
</gene>
<name>A0A2M8EL59_UNCKA</name>
<feature type="compositionally biased region" description="Acidic residues" evidence="6">
    <location>
        <begin position="196"/>
        <end position="208"/>
    </location>
</feature>
<evidence type="ECO:0000256" key="1">
    <source>
        <dbReference type="ARBA" id="ARBA00022730"/>
    </source>
</evidence>
<dbReference type="PANTHER" id="PTHR33284">
    <property type="entry name" value="RIBOSOMAL PROTEIN L25/GLN-TRNA SYNTHETASE, ANTI-CODON-BINDING DOMAIN-CONTAINING PROTEIN"/>
    <property type="match status" value="1"/>
</dbReference>
<evidence type="ECO:0000256" key="5">
    <source>
        <dbReference type="HAMAP-Rule" id="MF_01334"/>
    </source>
</evidence>
<keyword evidence="2 5" id="KW-0694">RNA-binding</keyword>
<dbReference type="InterPro" id="IPR037121">
    <property type="entry name" value="Ribosomal_bL25_C"/>
</dbReference>
<comment type="caution">
    <text evidence="9">The sequence shown here is derived from an EMBL/GenBank/DDBJ whole genome shotgun (WGS) entry which is preliminary data.</text>
</comment>
<evidence type="ECO:0000259" key="8">
    <source>
        <dbReference type="Pfam" id="PF14693"/>
    </source>
</evidence>
<evidence type="ECO:0000256" key="2">
    <source>
        <dbReference type="ARBA" id="ARBA00022884"/>
    </source>
</evidence>
<dbReference type="Pfam" id="PF01386">
    <property type="entry name" value="Ribosomal_L25p"/>
    <property type="match status" value="1"/>
</dbReference>
<comment type="function">
    <text evidence="5">This is one of the proteins that binds to the 5S RNA in the ribosome where it forms part of the central protuberance.</text>
</comment>
<dbReference type="Gene3D" id="2.40.240.10">
    <property type="entry name" value="Ribosomal Protein L25, Chain P"/>
    <property type="match status" value="1"/>
</dbReference>
<feature type="domain" description="Large ribosomal subunit protein bL25 L25" evidence="7">
    <location>
        <begin position="3"/>
        <end position="94"/>
    </location>
</feature>
<proteinExistence type="inferred from homology"/>
<evidence type="ECO:0000256" key="6">
    <source>
        <dbReference type="SAM" id="MobiDB-lite"/>
    </source>
</evidence>
<dbReference type="AlphaFoldDB" id="A0A2M8EL59"/>
<comment type="subunit">
    <text evidence="5">Part of the 50S ribosomal subunit; part of the 5S rRNA/L5/L18/L25 subcomplex. Contacts the 5S rRNA. Binds to the 5S rRNA independently of L5 and L18.</text>
</comment>
<organism evidence="9 10">
    <name type="scientific">candidate division WWE3 bacterium CG_4_9_14_0_2_um_filter_35_11</name>
    <dbReference type="NCBI Taxonomy" id="1975077"/>
    <lineage>
        <taxon>Bacteria</taxon>
        <taxon>Katanobacteria</taxon>
    </lineage>
</organism>
<feature type="region of interest" description="Disordered" evidence="6">
    <location>
        <begin position="194"/>
        <end position="228"/>
    </location>
</feature>
<keyword evidence="3 5" id="KW-0689">Ribosomal protein</keyword>
<dbReference type="Proteomes" id="UP000229756">
    <property type="component" value="Unassembled WGS sequence"/>
</dbReference>
<reference evidence="10" key="1">
    <citation type="submission" date="2017-09" db="EMBL/GenBank/DDBJ databases">
        <title>Depth-based differentiation of microbial function through sediment-hosted aquifers and enrichment of novel symbionts in the deep terrestrial subsurface.</title>
        <authorList>
            <person name="Probst A.J."/>
            <person name="Ladd B."/>
            <person name="Jarett J.K."/>
            <person name="Geller-Mcgrath D.E."/>
            <person name="Sieber C.M.K."/>
            <person name="Emerson J.B."/>
            <person name="Anantharaman K."/>
            <person name="Thomas B.C."/>
            <person name="Malmstrom R."/>
            <person name="Stieglmeier M."/>
            <person name="Klingl A."/>
            <person name="Woyke T."/>
            <person name="Ryan C.M."/>
            <person name="Banfield J.F."/>
        </authorList>
    </citation>
    <scope>NUCLEOTIDE SEQUENCE [LARGE SCALE GENOMIC DNA]</scope>
</reference>
<dbReference type="Pfam" id="PF14693">
    <property type="entry name" value="Ribosomal_TL5_C"/>
    <property type="match status" value="1"/>
</dbReference>
<evidence type="ECO:0000259" key="7">
    <source>
        <dbReference type="Pfam" id="PF01386"/>
    </source>
</evidence>
<dbReference type="InterPro" id="IPR020057">
    <property type="entry name" value="Ribosomal_bL25_b-dom"/>
</dbReference>
<dbReference type="InterPro" id="IPR029751">
    <property type="entry name" value="Ribosomal_L25_dom"/>
</dbReference>
<evidence type="ECO:0000256" key="4">
    <source>
        <dbReference type="ARBA" id="ARBA00023274"/>
    </source>
</evidence>
<dbReference type="SUPFAM" id="SSF50715">
    <property type="entry name" value="Ribosomal protein L25-like"/>
    <property type="match status" value="1"/>
</dbReference>
<protein>
    <recommendedName>
        <fullName evidence="5">Large ribosomal subunit protein bL25</fullName>
    </recommendedName>
    <alternativeName>
        <fullName evidence="5">General stress protein CTC</fullName>
    </alternativeName>
</protein>
<dbReference type="NCBIfam" id="TIGR00731">
    <property type="entry name" value="bL25_bact_ctc"/>
    <property type="match status" value="1"/>
</dbReference>
<evidence type="ECO:0000313" key="10">
    <source>
        <dbReference type="Proteomes" id="UP000229756"/>
    </source>
</evidence>
<accession>A0A2M8EL59</accession>
<dbReference type="InterPro" id="IPR001021">
    <property type="entry name" value="Ribosomal_bL25_long"/>
</dbReference>